<feature type="region of interest" description="Disordered" evidence="1">
    <location>
        <begin position="1"/>
        <end position="34"/>
    </location>
</feature>
<accession>A0A2U1PKF1</accession>
<gene>
    <name evidence="2" type="ORF">CTI12_AA142190</name>
</gene>
<keyword evidence="2" id="KW-0547">Nucleotide-binding</keyword>
<feature type="compositionally biased region" description="Basic and acidic residues" evidence="1">
    <location>
        <begin position="1"/>
        <end position="12"/>
    </location>
</feature>
<name>A0A2U1PKF1_ARTAN</name>
<keyword evidence="3" id="KW-1185">Reference proteome</keyword>
<dbReference type="GO" id="GO:0004386">
    <property type="term" value="F:helicase activity"/>
    <property type="evidence" value="ECO:0007669"/>
    <property type="project" value="UniProtKB-KW"/>
</dbReference>
<proteinExistence type="predicted"/>
<organism evidence="2 3">
    <name type="scientific">Artemisia annua</name>
    <name type="common">Sweet wormwood</name>
    <dbReference type="NCBI Taxonomy" id="35608"/>
    <lineage>
        <taxon>Eukaryota</taxon>
        <taxon>Viridiplantae</taxon>
        <taxon>Streptophyta</taxon>
        <taxon>Embryophyta</taxon>
        <taxon>Tracheophyta</taxon>
        <taxon>Spermatophyta</taxon>
        <taxon>Magnoliopsida</taxon>
        <taxon>eudicotyledons</taxon>
        <taxon>Gunneridae</taxon>
        <taxon>Pentapetalae</taxon>
        <taxon>asterids</taxon>
        <taxon>campanulids</taxon>
        <taxon>Asterales</taxon>
        <taxon>Asteraceae</taxon>
        <taxon>Asteroideae</taxon>
        <taxon>Anthemideae</taxon>
        <taxon>Artemisiinae</taxon>
        <taxon>Artemisia</taxon>
    </lineage>
</organism>
<dbReference type="Proteomes" id="UP000245207">
    <property type="component" value="Unassembled WGS sequence"/>
</dbReference>
<protein>
    <submittedName>
        <fullName evidence="2">DNA helicase, ATP-dependent, RecQ type</fullName>
    </submittedName>
</protein>
<keyword evidence="2" id="KW-0067">ATP-binding</keyword>
<feature type="region of interest" description="Disordered" evidence="1">
    <location>
        <begin position="148"/>
        <end position="168"/>
    </location>
</feature>
<dbReference type="EMBL" id="PKPP01001042">
    <property type="protein sequence ID" value="PWA86231.1"/>
    <property type="molecule type" value="Genomic_DNA"/>
</dbReference>
<keyword evidence="2" id="KW-0378">Hydrolase</keyword>
<sequence length="168" mass="18697">MTKSKCVGDSRGADTSMRNNLHEHAKSYDNSPSQDKILKSNFLFSLTPQKHSVGETMSATARSFSFKVQNVTKAHGPQVDKNSKNMGENLVNANQGEKKKEVVVIDISSDESPYLKQNPPLRFKRSVKKNVSKTKEPVSVFSLIDEEADEDSANIEETNELSEGEYTL</sequence>
<evidence type="ECO:0000256" key="1">
    <source>
        <dbReference type="SAM" id="MobiDB-lite"/>
    </source>
</evidence>
<dbReference type="AlphaFoldDB" id="A0A2U1PKF1"/>
<reference evidence="2 3" key="1">
    <citation type="journal article" date="2018" name="Mol. Plant">
        <title>The genome of Artemisia annua provides insight into the evolution of Asteraceae family and artemisinin biosynthesis.</title>
        <authorList>
            <person name="Shen Q."/>
            <person name="Zhang L."/>
            <person name="Liao Z."/>
            <person name="Wang S."/>
            <person name="Yan T."/>
            <person name="Shi P."/>
            <person name="Liu M."/>
            <person name="Fu X."/>
            <person name="Pan Q."/>
            <person name="Wang Y."/>
            <person name="Lv Z."/>
            <person name="Lu X."/>
            <person name="Zhang F."/>
            <person name="Jiang W."/>
            <person name="Ma Y."/>
            <person name="Chen M."/>
            <person name="Hao X."/>
            <person name="Li L."/>
            <person name="Tang Y."/>
            <person name="Lv G."/>
            <person name="Zhou Y."/>
            <person name="Sun X."/>
            <person name="Brodelius P.E."/>
            <person name="Rose J.K.C."/>
            <person name="Tang K."/>
        </authorList>
    </citation>
    <scope>NUCLEOTIDE SEQUENCE [LARGE SCALE GENOMIC DNA]</scope>
    <source>
        <strain evidence="3">cv. Huhao1</strain>
        <tissue evidence="2">Leaf</tissue>
    </source>
</reference>
<keyword evidence="2" id="KW-0347">Helicase</keyword>
<evidence type="ECO:0000313" key="3">
    <source>
        <dbReference type="Proteomes" id="UP000245207"/>
    </source>
</evidence>
<evidence type="ECO:0000313" key="2">
    <source>
        <dbReference type="EMBL" id="PWA86231.1"/>
    </source>
</evidence>
<comment type="caution">
    <text evidence="2">The sequence shown here is derived from an EMBL/GenBank/DDBJ whole genome shotgun (WGS) entry which is preliminary data.</text>
</comment>